<dbReference type="AlphaFoldDB" id="A0A9D4M2A3"/>
<evidence type="ECO:0000313" key="2">
    <source>
        <dbReference type="Proteomes" id="UP000828390"/>
    </source>
</evidence>
<evidence type="ECO:0000313" key="1">
    <source>
        <dbReference type="EMBL" id="KAH3868973.1"/>
    </source>
</evidence>
<reference evidence="1" key="2">
    <citation type="submission" date="2020-11" db="EMBL/GenBank/DDBJ databases">
        <authorList>
            <person name="McCartney M.A."/>
            <person name="Auch B."/>
            <person name="Kono T."/>
            <person name="Mallez S."/>
            <person name="Becker A."/>
            <person name="Gohl D.M."/>
            <person name="Silverstein K.A.T."/>
            <person name="Koren S."/>
            <person name="Bechman K.B."/>
            <person name="Herman A."/>
            <person name="Abrahante J.E."/>
            <person name="Garbe J."/>
        </authorList>
    </citation>
    <scope>NUCLEOTIDE SEQUENCE</scope>
    <source>
        <strain evidence="1">Duluth1</strain>
        <tissue evidence="1">Whole animal</tissue>
    </source>
</reference>
<gene>
    <name evidence="1" type="ORF">DPMN_032128</name>
</gene>
<reference evidence="1" key="1">
    <citation type="journal article" date="2019" name="bioRxiv">
        <title>The Genome of the Zebra Mussel, Dreissena polymorpha: A Resource for Invasive Species Research.</title>
        <authorList>
            <person name="McCartney M.A."/>
            <person name="Auch B."/>
            <person name="Kono T."/>
            <person name="Mallez S."/>
            <person name="Zhang Y."/>
            <person name="Obille A."/>
            <person name="Becker A."/>
            <person name="Abrahante J.E."/>
            <person name="Garbe J."/>
            <person name="Badalamenti J.P."/>
            <person name="Herman A."/>
            <person name="Mangelson H."/>
            <person name="Liachko I."/>
            <person name="Sullivan S."/>
            <person name="Sone E.D."/>
            <person name="Koren S."/>
            <person name="Silverstein K.A.T."/>
            <person name="Beckman K.B."/>
            <person name="Gohl D.M."/>
        </authorList>
    </citation>
    <scope>NUCLEOTIDE SEQUENCE</scope>
    <source>
        <strain evidence="1">Duluth1</strain>
        <tissue evidence="1">Whole animal</tissue>
    </source>
</reference>
<comment type="caution">
    <text evidence="1">The sequence shown here is derived from an EMBL/GenBank/DDBJ whole genome shotgun (WGS) entry which is preliminary data.</text>
</comment>
<organism evidence="1 2">
    <name type="scientific">Dreissena polymorpha</name>
    <name type="common">Zebra mussel</name>
    <name type="synonym">Mytilus polymorpha</name>
    <dbReference type="NCBI Taxonomy" id="45954"/>
    <lineage>
        <taxon>Eukaryota</taxon>
        <taxon>Metazoa</taxon>
        <taxon>Spiralia</taxon>
        <taxon>Lophotrochozoa</taxon>
        <taxon>Mollusca</taxon>
        <taxon>Bivalvia</taxon>
        <taxon>Autobranchia</taxon>
        <taxon>Heteroconchia</taxon>
        <taxon>Euheterodonta</taxon>
        <taxon>Imparidentia</taxon>
        <taxon>Neoheterodontei</taxon>
        <taxon>Myida</taxon>
        <taxon>Dreissenoidea</taxon>
        <taxon>Dreissenidae</taxon>
        <taxon>Dreissena</taxon>
    </lineage>
</organism>
<name>A0A9D4M2A3_DREPO</name>
<sequence length="167" mass="19290">MKIELLRIYALPLWIHVLQQTKFSTSSKISLKQNVLIKFHTDWTINVSSRVKMHCPMAAMKNAPTPLAEMDNLLKFHEDKIINVASRVLTRQMLTAEDTCGTEKTNGIKVYGINLAAPTPAYNPAKLKFTHLRHFTHLKHKLKFNHLRHKLKFTHRRHTCTNLSALT</sequence>
<dbReference type="EMBL" id="JAIWYP010000002">
    <property type="protein sequence ID" value="KAH3868973.1"/>
    <property type="molecule type" value="Genomic_DNA"/>
</dbReference>
<dbReference type="Proteomes" id="UP000828390">
    <property type="component" value="Unassembled WGS sequence"/>
</dbReference>
<accession>A0A9D4M2A3</accession>
<protein>
    <submittedName>
        <fullName evidence="1">Uncharacterized protein</fullName>
    </submittedName>
</protein>
<keyword evidence="2" id="KW-1185">Reference proteome</keyword>
<proteinExistence type="predicted"/>